<dbReference type="Pfam" id="PF00015">
    <property type="entry name" value="MCPsignal"/>
    <property type="match status" value="1"/>
</dbReference>
<keyword evidence="7" id="KW-1185">Reference proteome</keyword>
<evidence type="ECO:0000313" key="6">
    <source>
        <dbReference type="EMBL" id="MDP9900944.1"/>
    </source>
</evidence>
<dbReference type="Proteomes" id="UP001226867">
    <property type="component" value="Unassembled WGS sequence"/>
</dbReference>
<evidence type="ECO:0000256" key="2">
    <source>
        <dbReference type="ARBA" id="ARBA00029447"/>
    </source>
</evidence>
<proteinExistence type="inferred from homology"/>
<dbReference type="SUPFAM" id="SSF58104">
    <property type="entry name" value="Methyl-accepting chemotaxis protein (MCP) signaling domain"/>
    <property type="match status" value="1"/>
</dbReference>
<gene>
    <name evidence="6" type="ORF">J2W36_003210</name>
</gene>
<evidence type="ECO:0000313" key="7">
    <source>
        <dbReference type="Proteomes" id="UP001226867"/>
    </source>
</evidence>
<evidence type="ECO:0000256" key="1">
    <source>
        <dbReference type="ARBA" id="ARBA00023224"/>
    </source>
</evidence>
<dbReference type="PROSITE" id="PS51257">
    <property type="entry name" value="PROKAR_LIPOPROTEIN"/>
    <property type="match status" value="1"/>
</dbReference>
<feature type="region of interest" description="Disordered" evidence="4">
    <location>
        <begin position="366"/>
        <end position="385"/>
    </location>
</feature>
<reference evidence="6 7" key="1">
    <citation type="submission" date="2023-07" db="EMBL/GenBank/DDBJ databases">
        <title>Sorghum-associated microbial communities from plants grown in Nebraska, USA.</title>
        <authorList>
            <person name="Schachtman D."/>
        </authorList>
    </citation>
    <scope>NUCLEOTIDE SEQUENCE [LARGE SCALE GENOMIC DNA]</scope>
    <source>
        <strain evidence="6 7">DS1607</strain>
    </source>
</reference>
<name>A0ABT9S9B3_9BURK</name>
<dbReference type="RefSeq" id="WP_307690728.1">
    <property type="nucleotide sequence ID" value="NZ_JAUSRO010000009.1"/>
</dbReference>
<organism evidence="6 7">
    <name type="scientific">Variovorax ginsengisoli</name>
    <dbReference type="NCBI Taxonomy" id="363844"/>
    <lineage>
        <taxon>Bacteria</taxon>
        <taxon>Pseudomonadati</taxon>
        <taxon>Pseudomonadota</taxon>
        <taxon>Betaproteobacteria</taxon>
        <taxon>Burkholderiales</taxon>
        <taxon>Comamonadaceae</taxon>
        <taxon>Variovorax</taxon>
    </lineage>
</organism>
<comment type="caution">
    <text evidence="6">The sequence shown here is derived from an EMBL/GenBank/DDBJ whole genome shotgun (WGS) entry which is preliminary data.</text>
</comment>
<dbReference type="Gene3D" id="1.10.287.950">
    <property type="entry name" value="Methyl-accepting chemotaxis protein"/>
    <property type="match status" value="1"/>
</dbReference>
<dbReference type="PROSITE" id="PS50111">
    <property type="entry name" value="CHEMOTAXIS_TRANSDUC_2"/>
    <property type="match status" value="1"/>
</dbReference>
<dbReference type="InterPro" id="IPR004089">
    <property type="entry name" value="MCPsignal_dom"/>
</dbReference>
<protein>
    <submittedName>
        <fullName evidence="6">Methyl-accepting chemotaxis protein</fullName>
    </submittedName>
</protein>
<dbReference type="PANTHER" id="PTHR32089:SF41">
    <property type="entry name" value="METHYL-ACCEPTING CHEMOTAXIS PROTEIN"/>
    <property type="match status" value="1"/>
</dbReference>
<comment type="similarity">
    <text evidence="2">Belongs to the methyl-accepting chemotaxis (MCP) protein family.</text>
</comment>
<keyword evidence="1 3" id="KW-0807">Transducer</keyword>
<dbReference type="SMART" id="SM00283">
    <property type="entry name" value="MA"/>
    <property type="match status" value="1"/>
</dbReference>
<dbReference type="PRINTS" id="PR00260">
    <property type="entry name" value="CHEMTRNSDUCR"/>
</dbReference>
<evidence type="ECO:0000256" key="3">
    <source>
        <dbReference type="PROSITE-ProRule" id="PRU00284"/>
    </source>
</evidence>
<evidence type="ECO:0000256" key="4">
    <source>
        <dbReference type="SAM" id="MobiDB-lite"/>
    </source>
</evidence>
<feature type="domain" description="Methyl-accepting transducer" evidence="5">
    <location>
        <begin position="81"/>
        <end position="229"/>
    </location>
</feature>
<evidence type="ECO:0000259" key="5">
    <source>
        <dbReference type="PROSITE" id="PS50111"/>
    </source>
</evidence>
<dbReference type="EMBL" id="JAUSRO010000009">
    <property type="protein sequence ID" value="MDP9900944.1"/>
    <property type="molecule type" value="Genomic_DNA"/>
</dbReference>
<dbReference type="InterPro" id="IPR004090">
    <property type="entry name" value="Chemotax_Me-accpt_rcpt"/>
</dbReference>
<dbReference type="PANTHER" id="PTHR32089">
    <property type="entry name" value="METHYL-ACCEPTING CHEMOTAXIS PROTEIN MCPB"/>
    <property type="match status" value="1"/>
</dbReference>
<sequence length="385" mass="41128">MNLMRKITHRFTATWVGVLGGIACLWFAGASWPAMACAVLLVAMGAYAGWSETQRDTARAQEFKRYVADHVLFSADIAPVWSGQIEASRTQMEAAISALSERFAGIVHKLGEMLGASNPQGAGASDTAASTLYAESQKQLQAVISSLRDAMQSKALMLDKVQALQAFVAELHEMADGVSRVAQQTNLLAINAAIEAAHAGESGRGFAQVAQEVRALSLMSGDTGRLIASKTGAINAAIDDVRRTADVARSQENQIVADSEARIRDVLDQFRGLTMSLADSTSLLRNESRDIQAEVNDALVQLQFQDRVSQILGHVRDNITRLPAVVSDHASGFDEGGEREPLVAAGILGELESTYAMASERAIHQGQASSGAKPVTAPQDDITFF</sequence>
<accession>A0ABT9S9B3</accession>